<reference evidence="1" key="1">
    <citation type="submission" date="2023-10" db="EMBL/GenBank/DDBJ databases">
        <title>Genome assembly of Pristionchus species.</title>
        <authorList>
            <person name="Yoshida K."/>
            <person name="Sommer R.J."/>
        </authorList>
    </citation>
    <scope>NUCLEOTIDE SEQUENCE</scope>
    <source>
        <strain evidence="1">RS5133</strain>
    </source>
</reference>
<organism evidence="1 2">
    <name type="scientific">Pristionchus fissidentatus</name>
    <dbReference type="NCBI Taxonomy" id="1538716"/>
    <lineage>
        <taxon>Eukaryota</taxon>
        <taxon>Metazoa</taxon>
        <taxon>Ecdysozoa</taxon>
        <taxon>Nematoda</taxon>
        <taxon>Chromadorea</taxon>
        <taxon>Rhabditida</taxon>
        <taxon>Rhabditina</taxon>
        <taxon>Diplogasteromorpha</taxon>
        <taxon>Diplogasteroidea</taxon>
        <taxon>Neodiplogasteridae</taxon>
        <taxon>Pristionchus</taxon>
    </lineage>
</organism>
<feature type="non-terminal residue" evidence="1">
    <location>
        <position position="1"/>
    </location>
</feature>
<dbReference type="Proteomes" id="UP001432322">
    <property type="component" value="Unassembled WGS sequence"/>
</dbReference>
<protein>
    <submittedName>
        <fullName evidence="1">Uncharacterized protein</fullName>
    </submittedName>
</protein>
<accession>A0AAV5VP06</accession>
<comment type="caution">
    <text evidence="1">The sequence shown here is derived from an EMBL/GenBank/DDBJ whole genome shotgun (WGS) entry which is preliminary data.</text>
</comment>
<dbReference type="EMBL" id="BTSY01000003">
    <property type="protein sequence ID" value="GMT21161.1"/>
    <property type="molecule type" value="Genomic_DNA"/>
</dbReference>
<name>A0AAV5VP06_9BILA</name>
<evidence type="ECO:0000313" key="2">
    <source>
        <dbReference type="Proteomes" id="UP001432322"/>
    </source>
</evidence>
<feature type="non-terminal residue" evidence="1">
    <location>
        <position position="67"/>
    </location>
</feature>
<dbReference type="AlphaFoldDB" id="A0AAV5VP06"/>
<gene>
    <name evidence="1" type="ORF">PFISCL1PPCAC_12458</name>
</gene>
<keyword evidence="2" id="KW-1185">Reference proteome</keyword>
<sequence length="67" mass="7759">FQKGHYKINLLYGHLKHAHQTNPKKAGLFFRCDCGRSVQSDAHRNAYYNIRTLVAHLKMAHNLTPVQ</sequence>
<proteinExistence type="predicted"/>
<evidence type="ECO:0000313" key="1">
    <source>
        <dbReference type="EMBL" id="GMT21161.1"/>
    </source>
</evidence>